<sequence>MGLKAGRLIVGVLALAACSRQPEHEELGPGAVAERAISDAAMSAGVSENNILNCTVPVSKGLSAKAITDIYRGQARINVIRGLEGEVSRTVVLYPKMPQRRGEVWFWDAAMTQVSDLSLASTATDWVGPGGVRLGATLKDVEAANGRPFVLMGFGWEAGGTVVDFRGGKLAHLDGCALKLRFGVPDKAALPEALRGDHPLRSDDKAFAGAAPVVSELRLTWPQEQ</sequence>
<dbReference type="PROSITE" id="PS51257">
    <property type="entry name" value="PROKAR_LIPOPROTEIN"/>
    <property type="match status" value="1"/>
</dbReference>
<name>A0A918UUE8_9CAUL</name>
<dbReference type="RefSeq" id="WP_189486324.1">
    <property type="nucleotide sequence ID" value="NZ_BMZB01000002.1"/>
</dbReference>
<accession>A0A918UUE8</accession>
<dbReference type="AlphaFoldDB" id="A0A918UUE8"/>
<organism evidence="1 2">
    <name type="scientific">Asticcacaulis endophyticus</name>
    <dbReference type="NCBI Taxonomy" id="1395890"/>
    <lineage>
        <taxon>Bacteria</taxon>
        <taxon>Pseudomonadati</taxon>
        <taxon>Pseudomonadota</taxon>
        <taxon>Alphaproteobacteria</taxon>
        <taxon>Caulobacterales</taxon>
        <taxon>Caulobacteraceae</taxon>
        <taxon>Asticcacaulis</taxon>
    </lineage>
</organism>
<dbReference type="EMBL" id="BMZB01000002">
    <property type="protein sequence ID" value="GGZ33808.1"/>
    <property type="molecule type" value="Genomic_DNA"/>
</dbReference>
<protein>
    <submittedName>
        <fullName evidence="1">Uncharacterized protein</fullName>
    </submittedName>
</protein>
<reference evidence="1" key="1">
    <citation type="journal article" date="2014" name="Int. J. Syst. Evol. Microbiol.">
        <title>Complete genome sequence of Corynebacterium casei LMG S-19264T (=DSM 44701T), isolated from a smear-ripened cheese.</title>
        <authorList>
            <consortium name="US DOE Joint Genome Institute (JGI-PGF)"/>
            <person name="Walter F."/>
            <person name="Albersmeier A."/>
            <person name="Kalinowski J."/>
            <person name="Ruckert C."/>
        </authorList>
    </citation>
    <scope>NUCLEOTIDE SEQUENCE</scope>
    <source>
        <strain evidence="1">KCTC 32296</strain>
    </source>
</reference>
<evidence type="ECO:0000313" key="2">
    <source>
        <dbReference type="Proteomes" id="UP000662572"/>
    </source>
</evidence>
<proteinExistence type="predicted"/>
<dbReference type="Proteomes" id="UP000662572">
    <property type="component" value="Unassembled WGS sequence"/>
</dbReference>
<reference evidence="1" key="2">
    <citation type="submission" date="2020-09" db="EMBL/GenBank/DDBJ databases">
        <authorList>
            <person name="Sun Q."/>
            <person name="Kim S."/>
        </authorList>
    </citation>
    <scope>NUCLEOTIDE SEQUENCE</scope>
    <source>
        <strain evidence="1">KCTC 32296</strain>
    </source>
</reference>
<evidence type="ECO:0000313" key="1">
    <source>
        <dbReference type="EMBL" id="GGZ33808.1"/>
    </source>
</evidence>
<comment type="caution">
    <text evidence="1">The sequence shown here is derived from an EMBL/GenBank/DDBJ whole genome shotgun (WGS) entry which is preliminary data.</text>
</comment>
<keyword evidence="2" id="KW-1185">Reference proteome</keyword>
<gene>
    <name evidence="1" type="ORF">GCM10011273_20220</name>
</gene>